<accession>A0ABX0ZB21</accession>
<dbReference type="Proteomes" id="UP000783871">
    <property type="component" value="Unassembled WGS sequence"/>
</dbReference>
<dbReference type="EMBL" id="JAATEO010000015">
    <property type="protein sequence ID" value="NJP33291.1"/>
    <property type="molecule type" value="Genomic_DNA"/>
</dbReference>
<gene>
    <name evidence="1" type="ORF">HCJ94_15165</name>
</gene>
<reference evidence="1 2" key="1">
    <citation type="submission" date="2020-03" db="EMBL/GenBank/DDBJ databases">
        <title>WGS of actinomycetes isolated from Thailand.</title>
        <authorList>
            <person name="Thawai C."/>
        </authorList>
    </citation>
    <scope>NUCLEOTIDE SEQUENCE [LARGE SCALE GENOMIC DNA]</scope>
    <source>
        <strain evidence="1 2">HSS6-12</strain>
    </source>
</reference>
<comment type="caution">
    <text evidence="1">The sequence shown here is derived from an EMBL/GenBank/DDBJ whole genome shotgun (WGS) entry which is preliminary data.</text>
</comment>
<name>A0ABX0ZB21_9ACTN</name>
<evidence type="ECO:0000313" key="2">
    <source>
        <dbReference type="Proteomes" id="UP000783871"/>
    </source>
</evidence>
<protein>
    <submittedName>
        <fullName evidence="1">Uncharacterized protein</fullName>
    </submittedName>
</protein>
<sequence>MTPSTGVIRRLVGVYHADGGLRGELAYLIGKLRGTTECALCDITHRGFGPKREWRDLVPTLGVPVHLVHLNERNADVHAASEGRTPCVLAVTDGGPVLLLGPAELAELDGSVHRFVERTRAAADGAGLRWPESRDGRPAPTT</sequence>
<dbReference type="RefSeq" id="WP_168001670.1">
    <property type="nucleotide sequence ID" value="NZ_JAATEO010000015.1"/>
</dbReference>
<evidence type="ECO:0000313" key="1">
    <source>
        <dbReference type="EMBL" id="NJP33291.1"/>
    </source>
</evidence>
<proteinExistence type="predicted"/>
<keyword evidence="2" id="KW-1185">Reference proteome</keyword>
<organism evidence="1 2">
    <name type="scientific">Micromonospora thermarum</name>
    <dbReference type="NCBI Taxonomy" id="2720024"/>
    <lineage>
        <taxon>Bacteria</taxon>
        <taxon>Bacillati</taxon>
        <taxon>Actinomycetota</taxon>
        <taxon>Actinomycetes</taxon>
        <taxon>Micromonosporales</taxon>
        <taxon>Micromonosporaceae</taxon>
        <taxon>Micromonospora</taxon>
    </lineage>
</organism>